<reference evidence="1 2" key="1">
    <citation type="submission" date="2020-08" db="EMBL/GenBank/DDBJ databases">
        <authorList>
            <person name="Liu C."/>
            <person name="Sun Q."/>
        </authorList>
    </citation>
    <scope>NUCLEOTIDE SEQUENCE [LARGE SCALE GENOMIC DNA]</scope>
    <source>
        <strain evidence="1 2">L34</strain>
    </source>
</reference>
<organism evidence="1 2">
    <name type="scientific">Holdemanella hominis</name>
    <dbReference type="NCBI Taxonomy" id="2764327"/>
    <lineage>
        <taxon>Bacteria</taxon>
        <taxon>Bacillati</taxon>
        <taxon>Bacillota</taxon>
        <taxon>Erysipelotrichia</taxon>
        <taxon>Erysipelotrichales</taxon>
        <taxon>Erysipelotrichaceae</taxon>
        <taxon>Holdemanella</taxon>
    </lineage>
</organism>
<evidence type="ECO:0000313" key="1">
    <source>
        <dbReference type="EMBL" id="MBC6012381.1"/>
    </source>
</evidence>
<comment type="caution">
    <text evidence="1">The sequence shown here is derived from an EMBL/GenBank/DDBJ whole genome shotgun (WGS) entry which is preliminary data.</text>
</comment>
<dbReference type="EMBL" id="JACRWH010000022">
    <property type="protein sequence ID" value="MBC6012381.1"/>
    <property type="molecule type" value="Genomic_DNA"/>
</dbReference>
<dbReference type="RefSeq" id="WP_186999073.1">
    <property type="nucleotide sequence ID" value="NZ_JACRWH010000022.1"/>
</dbReference>
<keyword evidence="2" id="KW-1185">Reference proteome</keyword>
<sequence>MEEFDTSDLAWILYKLFYGIDNDKTIVKNKERSYMEIVFGNKSINMSGDTDYNFGPGWAYSIRKKYEGYLGEIPSEYEKLYNIQLQRCVKLYKSVLNISLMPQTGNLQITKKGIGNDRVDTFIWALDSYYNDETSLLFNNSSFNNTSYLKEYLDLFRTDQKEETIYNYCYKIYGIESHELVDELIMHGKEAIDSPEKVIAYMNCAYRFWCQKLTFIKKKMKYNKNILTVEEQTIINQSVKDAENELNKWFET</sequence>
<accession>A0ABR7KI16</accession>
<dbReference type="Proteomes" id="UP000649075">
    <property type="component" value="Unassembled WGS sequence"/>
</dbReference>
<protein>
    <submittedName>
        <fullName evidence="1">Uncharacterized protein</fullName>
    </submittedName>
</protein>
<gene>
    <name evidence="1" type="ORF">H8911_06475</name>
</gene>
<proteinExistence type="predicted"/>
<evidence type="ECO:0000313" key="2">
    <source>
        <dbReference type="Proteomes" id="UP000649075"/>
    </source>
</evidence>
<name>A0ABR7KI16_9FIRM</name>